<dbReference type="AlphaFoldDB" id="A0AAV9P6W1"/>
<organism evidence="7 8">
    <name type="scientific">Saxophila tyrrhenica</name>
    <dbReference type="NCBI Taxonomy" id="1690608"/>
    <lineage>
        <taxon>Eukaryota</taxon>
        <taxon>Fungi</taxon>
        <taxon>Dikarya</taxon>
        <taxon>Ascomycota</taxon>
        <taxon>Pezizomycotina</taxon>
        <taxon>Dothideomycetes</taxon>
        <taxon>Dothideomycetidae</taxon>
        <taxon>Mycosphaerellales</taxon>
        <taxon>Extremaceae</taxon>
        <taxon>Saxophila</taxon>
    </lineage>
</organism>
<feature type="region of interest" description="Disordered" evidence="5">
    <location>
        <begin position="254"/>
        <end position="284"/>
    </location>
</feature>
<feature type="compositionally biased region" description="Basic and acidic residues" evidence="5">
    <location>
        <begin position="446"/>
        <end position="461"/>
    </location>
</feature>
<dbReference type="GeneID" id="89927335"/>
<dbReference type="Proteomes" id="UP001337655">
    <property type="component" value="Unassembled WGS sequence"/>
</dbReference>
<keyword evidence="2 6" id="KW-0812">Transmembrane</keyword>
<proteinExistence type="predicted"/>
<keyword evidence="3 6" id="KW-1133">Transmembrane helix</keyword>
<feature type="compositionally biased region" description="Polar residues" evidence="5">
    <location>
        <begin position="342"/>
        <end position="354"/>
    </location>
</feature>
<dbReference type="PANTHER" id="PTHR15549">
    <property type="entry name" value="PAIRED IMMUNOGLOBULIN-LIKE TYPE 2 RECEPTOR"/>
    <property type="match status" value="1"/>
</dbReference>
<feature type="transmembrane region" description="Helical" evidence="6">
    <location>
        <begin position="159"/>
        <end position="182"/>
    </location>
</feature>
<accession>A0AAV9P6W1</accession>
<dbReference type="GO" id="GO:0016020">
    <property type="term" value="C:membrane"/>
    <property type="evidence" value="ECO:0007669"/>
    <property type="project" value="UniProtKB-SubCell"/>
</dbReference>
<feature type="region of interest" description="Disordered" evidence="5">
    <location>
        <begin position="82"/>
        <end position="126"/>
    </location>
</feature>
<keyword evidence="4 6" id="KW-0472">Membrane</keyword>
<evidence type="ECO:0000313" key="7">
    <source>
        <dbReference type="EMBL" id="KAK5168686.1"/>
    </source>
</evidence>
<reference evidence="7 8" key="1">
    <citation type="submission" date="2023-08" db="EMBL/GenBank/DDBJ databases">
        <title>Black Yeasts Isolated from many extreme environments.</title>
        <authorList>
            <person name="Coleine C."/>
            <person name="Stajich J.E."/>
            <person name="Selbmann L."/>
        </authorList>
    </citation>
    <scope>NUCLEOTIDE SEQUENCE [LARGE SCALE GENOMIC DNA]</scope>
    <source>
        <strain evidence="7 8">CCFEE 5935</strain>
    </source>
</reference>
<evidence type="ECO:0000256" key="4">
    <source>
        <dbReference type="ARBA" id="ARBA00023136"/>
    </source>
</evidence>
<name>A0AAV9P6W1_9PEZI</name>
<dbReference type="EMBL" id="JAVRRT010000009">
    <property type="protein sequence ID" value="KAK5168686.1"/>
    <property type="molecule type" value="Genomic_DNA"/>
</dbReference>
<evidence type="ECO:0000256" key="1">
    <source>
        <dbReference type="ARBA" id="ARBA00004167"/>
    </source>
</evidence>
<evidence type="ECO:0000256" key="3">
    <source>
        <dbReference type="ARBA" id="ARBA00022989"/>
    </source>
</evidence>
<gene>
    <name evidence="7" type="ORF">LTR77_005995</name>
</gene>
<keyword evidence="8" id="KW-1185">Reference proteome</keyword>
<feature type="region of interest" description="Disordered" evidence="5">
    <location>
        <begin position="334"/>
        <end position="469"/>
    </location>
</feature>
<comment type="caution">
    <text evidence="7">The sequence shown here is derived from an EMBL/GenBank/DDBJ whole genome shotgun (WGS) entry which is preliminary data.</text>
</comment>
<evidence type="ECO:0000256" key="6">
    <source>
        <dbReference type="SAM" id="Phobius"/>
    </source>
</evidence>
<dbReference type="GO" id="GO:0071944">
    <property type="term" value="C:cell periphery"/>
    <property type="evidence" value="ECO:0007669"/>
    <property type="project" value="UniProtKB-ARBA"/>
</dbReference>
<sequence length="469" mass="50322">MTLPLDVRRQEFWSKITSDIGGLLTAEPASSTQLASAVPSASSSSNAPPAPAQSTIMTTELLTTVWRTSVVTVERTTNVVETASDHASSSAYTPLSSATHTPVATTKQHSLPKPTTTTSKATSGTPTMTASFISHKSMATPNVEPTSTASNSDAHRKQAIIGGLAGAIAGLILIGILIVFFLRRRRKREDDSDSVSEKGGIRPAIARKWSELTARDPPPAAVLPVSQGTDTPDYDGGVIRMSLDRWPRPYANGQGYRESMGPRRLQVMNPSPSRPSTPLGRGSSESIPKFLVRQKTALANVFSAAPRSRGDSTGELPHQNLAVPTISVDPALSTECIPRNAPTPSFRSYPSVSSLPIVEQRPPEDPFLTPPDERLEDEQLSSTQPSPRRPGITPLQSAGRTLSHLGSALNPFRSRRDAAEGSFVESERQSVGTFSSRGDPFQYDRPSLRESVAPDRGETDGRFTVYEGT</sequence>
<dbReference type="CDD" id="cd12087">
    <property type="entry name" value="TM_EGFR-like"/>
    <property type="match status" value="1"/>
</dbReference>
<protein>
    <submittedName>
        <fullName evidence="7">Uncharacterized protein</fullName>
    </submittedName>
</protein>
<evidence type="ECO:0000256" key="5">
    <source>
        <dbReference type="SAM" id="MobiDB-lite"/>
    </source>
</evidence>
<feature type="compositionally biased region" description="Polar residues" evidence="5">
    <location>
        <begin position="85"/>
        <end position="109"/>
    </location>
</feature>
<feature type="compositionally biased region" description="Low complexity" evidence="5">
    <location>
        <begin position="112"/>
        <end position="126"/>
    </location>
</feature>
<evidence type="ECO:0000313" key="8">
    <source>
        <dbReference type="Proteomes" id="UP001337655"/>
    </source>
</evidence>
<dbReference type="InterPro" id="IPR051694">
    <property type="entry name" value="Immunoregulatory_rcpt-like"/>
</dbReference>
<comment type="subcellular location">
    <subcellularLocation>
        <location evidence="1">Membrane</location>
        <topology evidence="1">Single-pass membrane protein</topology>
    </subcellularLocation>
</comment>
<feature type="compositionally biased region" description="Low complexity" evidence="5">
    <location>
        <begin position="35"/>
        <end position="47"/>
    </location>
</feature>
<feature type="region of interest" description="Disordered" evidence="5">
    <location>
        <begin position="35"/>
        <end position="55"/>
    </location>
</feature>
<dbReference type="RefSeq" id="XP_064658152.1">
    <property type="nucleotide sequence ID" value="XM_064803237.1"/>
</dbReference>
<evidence type="ECO:0000256" key="2">
    <source>
        <dbReference type="ARBA" id="ARBA00022692"/>
    </source>
</evidence>